<dbReference type="GO" id="GO:0032042">
    <property type="term" value="P:mitochondrial DNA metabolic process"/>
    <property type="evidence" value="ECO:0007669"/>
    <property type="project" value="TreeGrafter"/>
</dbReference>
<gene>
    <name evidence="4" type="ORF">Agabi119p4_439</name>
</gene>
<organism evidence="4 5">
    <name type="scientific">Agaricus bisporus var. burnettii</name>
    <dbReference type="NCBI Taxonomy" id="192524"/>
    <lineage>
        <taxon>Eukaryota</taxon>
        <taxon>Fungi</taxon>
        <taxon>Dikarya</taxon>
        <taxon>Basidiomycota</taxon>
        <taxon>Agaricomycotina</taxon>
        <taxon>Agaricomycetes</taxon>
        <taxon>Agaricomycetidae</taxon>
        <taxon>Agaricales</taxon>
        <taxon>Agaricineae</taxon>
        <taxon>Agaricaceae</taxon>
        <taxon>Agaricus</taxon>
    </lineage>
</organism>
<dbReference type="PANTHER" id="PTHR47396">
    <property type="entry name" value="TYPE I RESTRICTION ENZYME ECOKI R PROTEIN"/>
    <property type="match status" value="1"/>
</dbReference>
<comment type="caution">
    <text evidence="4">The sequence shown here is derived from an EMBL/GenBank/DDBJ whole genome shotgun (WGS) entry which is preliminary data.</text>
</comment>
<dbReference type="SMART" id="SM00490">
    <property type="entry name" value="HELICc"/>
    <property type="match status" value="1"/>
</dbReference>
<dbReference type="GO" id="GO:0005524">
    <property type="term" value="F:ATP binding"/>
    <property type="evidence" value="ECO:0007669"/>
    <property type="project" value="InterPro"/>
</dbReference>
<keyword evidence="1" id="KW-0067">ATP-binding</keyword>
<dbReference type="InterPro" id="IPR050742">
    <property type="entry name" value="Helicase_Restrict-Modif_Enz"/>
</dbReference>
<feature type="domain" description="Helicase ATP-binding" evidence="2">
    <location>
        <begin position="44"/>
        <end position="220"/>
    </location>
</feature>
<dbReference type="PANTHER" id="PTHR47396:SF1">
    <property type="entry name" value="ATP-DEPENDENT HELICASE IRC3-RELATED"/>
    <property type="match status" value="1"/>
</dbReference>
<evidence type="ECO:0000313" key="4">
    <source>
        <dbReference type="EMBL" id="KAF7784274.1"/>
    </source>
</evidence>
<dbReference type="EMBL" id="JABXXO010000001">
    <property type="protein sequence ID" value="KAF7784274.1"/>
    <property type="molecule type" value="Genomic_DNA"/>
</dbReference>
<dbReference type="PROSITE" id="PS51192">
    <property type="entry name" value="HELICASE_ATP_BIND_1"/>
    <property type="match status" value="1"/>
</dbReference>
<accession>A0A8H7FAP2</accession>
<dbReference type="GO" id="GO:0000403">
    <property type="term" value="F:Y-form DNA binding"/>
    <property type="evidence" value="ECO:0007669"/>
    <property type="project" value="TreeGrafter"/>
</dbReference>
<dbReference type="GO" id="GO:0061749">
    <property type="term" value="F:forked DNA-dependent helicase activity"/>
    <property type="evidence" value="ECO:0007669"/>
    <property type="project" value="TreeGrafter"/>
</dbReference>
<dbReference type="GO" id="GO:0070125">
    <property type="term" value="P:mitochondrial translational elongation"/>
    <property type="evidence" value="ECO:0007669"/>
    <property type="project" value="TreeGrafter"/>
</dbReference>
<evidence type="ECO:0008006" key="6">
    <source>
        <dbReference type="Google" id="ProtNLM"/>
    </source>
</evidence>
<dbReference type="CDD" id="cd18799">
    <property type="entry name" value="SF2_C_EcoAI-like"/>
    <property type="match status" value="1"/>
</dbReference>
<keyword evidence="1" id="KW-0547">Nucleotide-binding</keyword>
<dbReference type="AlphaFoldDB" id="A0A8H7FAP2"/>
<dbReference type="InterPro" id="IPR014001">
    <property type="entry name" value="Helicase_ATP-bd"/>
</dbReference>
<evidence type="ECO:0000259" key="3">
    <source>
        <dbReference type="PROSITE" id="PS51194"/>
    </source>
</evidence>
<evidence type="ECO:0000313" key="5">
    <source>
        <dbReference type="Proteomes" id="UP000629468"/>
    </source>
</evidence>
<proteinExistence type="predicted"/>
<protein>
    <recommendedName>
        <fullName evidence="6">P-loop containing nucleoside triphosphate hydrolase protein</fullName>
    </recommendedName>
</protein>
<keyword evidence="1" id="KW-0378">Hydrolase</keyword>
<dbReference type="GO" id="GO:0036121">
    <property type="term" value="F:double-stranded DNA helicase activity"/>
    <property type="evidence" value="ECO:0007669"/>
    <property type="project" value="TreeGrafter"/>
</dbReference>
<dbReference type="GO" id="GO:0005759">
    <property type="term" value="C:mitochondrial matrix"/>
    <property type="evidence" value="ECO:0007669"/>
    <property type="project" value="TreeGrafter"/>
</dbReference>
<evidence type="ECO:0000256" key="1">
    <source>
        <dbReference type="ARBA" id="ARBA00022806"/>
    </source>
</evidence>
<dbReference type="SUPFAM" id="SSF52540">
    <property type="entry name" value="P-loop containing nucleoside triphosphate hydrolases"/>
    <property type="match status" value="1"/>
</dbReference>
<dbReference type="GO" id="GO:0016787">
    <property type="term" value="F:hydrolase activity"/>
    <property type="evidence" value="ECO:0007669"/>
    <property type="project" value="InterPro"/>
</dbReference>
<feature type="domain" description="Helicase C-terminal" evidence="3">
    <location>
        <begin position="276"/>
        <end position="435"/>
    </location>
</feature>
<name>A0A8H7FAP2_AGABI</name>
<evidence type="ECO:0000259" key="2">
    <source>
        <dbReference type="PROSITE" id="PS51192"/>
    </source>
</evidence>
<dbReference type="Pfam" id="PF04851">
    <property type="entry name" value="ResIII"/>
    <property type="match status" value="1"/>
</dbReference>
<sequence length="668" mass="74384">MQCFSRPSSVFSRLYATAASAKADIASGIVLRPYQHECIHSCLDALSSGCTRIGVSLPTGSGKTTVFLSLLSQIPAPLTDTNATRSLVVVNSIELARQSAEQAARLFPHWSVEIEQGTKHNASGMADLTVATYQTLVRAERVRKFDPSLLKAIIIDEAHHSAAPSYRKLLSSFDPNILHPDRTVQPPLLPHAIPIIGFSATFSRHDGLALGSVFERIVYHRDFLDMIKEQWLCDMRFTSVKADLNLKEVPLNAQTGDFNPTSLAEQMNRRPINELVVKSWIDRAGARKSSLVFCVDIEHVLALTQTFRQHGIDARSIDSRTNPNERKLLVSQFRQGVFPVLVNCAILTEGADIPNIDCIVVARPTRSPNVYAQMIGRGMRLSPATGKGDCRILDFVDVTTQINVISLPSLFGLDPLEVADEENVETLEFKSQAKAEMSTSQTTDHLSDPQFADATITYIDYEDPFSLMKDSSNAPNMFRLSRNAWVGCGDNIYVLPCLQFGDVRIQPVQSEEGEDLFEAYFLPQLDEKKAKAAKLPMFMRRRNILKASTLAEAVKGCDTYVHKKVLKGNLINGVLRSARWRKDPATEAQKNFCRKKWLNKKKGQGIISEENIDKITKGEAGNMITRLKHGAKSRYEKKLKEITKVRNATLNEQARLAKYKVQVGPIAT</sequence>
<dbReference type="InterPro" id="IPR027417">
    <property type="entry name" value="P-loop_NTPase"/>
</dbReference>
<dbReference type="PROSITE" id="PS51194">
    <property type="entry name" value="HELICASE_CTER"/>
    <property type="match status" value="1"/>
</dbReference>
<dbReference type="Pfam" id="PF00271">
    <property type="entry name" value="Helicase_C"/>
    <property type="match status" value="1"/>
</dbReference>
<dbReference type="SMART" id="SM00487">
    <property type="entry name" value="DEXDc"/>
    <property type="match status" value="1"/>
</dbReference>
<dbReference type="InterPro" id="IPR001650">
    <property type="entry name" value="Helicase_C-like"/>
</dbReference>
<keyword evidence="1" id="KW-0347">Helicase</keyword>
<reference evidence="4 5" key="1">
    <citation type="journal article" name="Sci. Rep.">
        <title>Telomere-to-telomere assembled and centromere annotated genomes of the two main subspecies of the button mushroom Agaricus bisporus reveal especially polymorphic chromosome ends.</title>
        <authorList>
            <person name="Sonnenberg A.S.M."/>
            <person name="Sedaghat-Telgerd N."/>
            <person name="Lavrijssen B."/>
            <person name="Ohm R.A."/>
            <person name="Hendrickx P.M."/>
            <person name="Scholtmeijer K."/>
            <person name="Baars J.J.P."/>
            <person name="van Peer A."/>
        </authorList>
    </citation>
    <scope>NUCLEOTIDE SEQUENCE [LARGE SCALE GENOMIC DNA]</scope>
    <source>
        <strain evidence="4 5">H119_p4</strain>
    </source>
</reference>
<dbReference type="Proteomes" id="UP000629468">
    <property type="component" value="Unassembled WGS sequence"/>
</dbReference>
<dbReference type="InterPro" id="IPR006935">
    <property type="entry name" value="Helicase/UvrB_N"/>
</dbReference>
<dbReference type="Gene3D" id="3.40.50.300">
    <property type="entry name" value="P-loop containing nucleotide triphosphate hydrolases"/>
    <property type="match status" value="2"/>
</dbReference>